<protein>
    <submittedName>
        <fullName evidence="1">Uncharacterized protein</fullName>
    </submittedName>
</protein>
<organism evidence="1 2">
    <name type="scientific">Elasticomyces elasticus</name>
    <dbReference type="NCBI Taxonomy" id="574655"/>
    <lineage>
        <taxon>Eukaryota</taxon>
        <taxon>Fungi</taxon>
        <taxon>Dikarya</taxon>
        <taxon>Ascomycota</taxon>
        <taxon>Pezizomycotina</taxon>
        <taxon>Dothideomycetes</taxon>
        <taxon>Dothideomycetidae</taxon>
        <taxon>Mycosphaerellales</taxon>
        <taxon>Teratosphaeriaceae</taxon>
        <taxon>Elasticomyces</taxon>
    </lineage>
</organism>
<accession>A0AAN7W4D8</accession>
<reference evidence="1" key="1">
    <citation type="submission" date="2023-08" db="EMBL/GenBank/DDBJ databases">
        <title>Black Yeasts Isolated from many extreme environments.</title>
        <authorList>
            <person name="Coleine C."/>
            <person name="Stajich J.E."/>
            <person name="Selbmann L."/>
        </authorList>
    </citation>
    <scope>NUCLEOTIDE SEQUENCE</scope>
    <source>
        <strain evidence="1">CCFEE 5810</strain>
    </source>
</reference>
<sequence>MQKLSKLGGWFSQYPLQARLQIGVTPHRSAGVVLEKEECMQSFSIIIDGCNTDGLDNKQGGQLMLGQDAFWGNDQLYYTLDTNFAGHPENEYFVDFTDDYTFDFTKDGLKNAMDEEAHSGC</sequence>
<dbReference type="Proteomes" id="UP001310594">
    <property type="component" value="Unassembled WGS sequence"/>
</dbReference>
<name>A0AAN7W4D8_9PEZI</name>
<comment type="caution">
    <text evidence="1">The sequence shown here is derived from an EMBL/GenBank/DDBJ whole genome shotgun (WGS) entry which is preliminary data.</text>
</comment>
<proteinExistence type="predicted"/>
<dbReference type="AlphaFoldDB" id="A0AAN7W4D8"/>
<evidence type="ECO:0000313" key="2">
    <source>
        <dbReference type="Proteomes" id="UP001310594"/>
    </source>
</evidence>
<evidence type="ECO:0000313" key="1">
    <source>
        <dbReference type="EMBL" id="KAK5693628.1"/>
    </source>
</evidence>
<dbReference type="EMBL" id="JAVRQU010000017">
    <property type="protein sequence ID" value="KAK5693628.1"/>
    <property type="molecule type" value="Genomic_DNA"/>
</dbReference>
<gene>
    <name evidence="1" type="ORF">LTR97_010197</name>
</gene>